<organism evidence="3 4">
    <name type="scientific">Pyxidicoccus parkwayensis</name>
    <dbReference type="NCBI Taxonomy" id="2813578"/>
    <lineage>
        <taxon>Bacteria</taxon>
        <taxon>Pseudomonadati</taxon>
        <taxon>Myxococcota</taxon>
        <taxon>Myxococcia</taxon>
        <taxon>Myxococcales</taxon>
        <taxon>Cystobacterineae</taxon>
        <taxon>Myxococcaceae</taxon>
        <taxon>Pyxidicoccus</taxon>
    </lineage>
</organism>
<keyword evidence="4" id="KW-1185">Reference proteome</keyword>
<keyword evidence="1" id="KW-0472">Membrane</keyword>
<proteinExistence type="predicted"/>
<name>A0ABX7P6T6_9BACT</name>
<feature type="transmembrane region" description="Helical" evidence="1">
    <location>
        <begin position="100"/>
        <end position="118"/>
    </location>
</feature>
<dbReference type="Pfam" id="PF24463">
    <property type="entry name" value="DUF7577"/>
    <property type="match status" value="1"/>
</dbReference>
<evidence type="ECO:0000313" key="3">
    <source>
        <dbReference type="EMBL" id="QSQ26112.1"/>
    </source>
</evidence>
<feature type="transmembrane region" description="Helical" evidence="1">
    <location>
        <begin position="65"/>
        <end position="88"/>
    </location>
</feature>
<evidence type="ECO:0000259" key="2">
    <source>
        <dbReference type="Pfam" id="PF24463"/>
    </source>
</evidence>
<evidence type="ECO:0000256" key="1">
    <source>
        <dbReference type="SAM" id="Phobius"/>
    </source>
</evidence>
<dbReference type="EMBL" id="CP071090">
    <property type="protein sequence ID" value="QSQ26112.1"/>
    <property type="molecule type" value="Genomic_DNA"/>
</dbReference>
<dbReference type="InterPro" id="IPR055999">
    <property type="entry name" value="DUF7577"/>
</dbReference>
<evidence type="ECO:0000313" key="4">
    <source>
        <dbReference type="Proteomes" id="UP000662747"/>
    </source>
</evidence>
<feature type="domain" description="DUF7577" evidence="2">
    <location>
        <begin position="182"/>
        <end position="207"/>
    </location>
</feature>
<keyword evidence="1" id="KW-1133">Transmembrane helix</keyword>
<sequence>MSLLAEGVGAGLSALFLNDEKAQREASDAASQSVAEDVRLSLRLMRCPGCGVRDRKAVAKVLAQGFWPAVGYALLACFIWVPVVFMLLPLLPADHALADLLLIGGLVVVFAATFANTLRRRYQRRMLRASEGVRFGDEADEVPAEEAAAPAVEVASAPTVRRGSPYTVHDDVPEPEPLKAGEGVPCRHCGTPNLPAAEFCRQCLGTLGGTA</sequence>
<reference evidence="3 4" key="1">
    <citation type="submission" date="2021-02" db="EMBL/GenBank/DDBJ databases">
        <title>De Novo genome assembly of isolated myxobacteria.</title>
        <authorList>
            <person name="Stevens D.C."/>
        </authorList>
    </citation>
    <scope>NUCLEOTIDE SEQUENCE [LARGE SCALE GENOMIC DNA]</scope>
    <source>
        <strain evidence="4">SCPEA02</strain>
    </source>
</reference>
<keyword evidence="1" id="KW-0812">Transmembrane</keyword>
<gene>
    <name evidence="3" type="ORF">JY651_14790</name>
</gene>
<protein>
    <recommendedName>
        <fullName evidence="2">DUF7577 domain-containing protein</fullName>
    </recommendedName>
</protein>
<accession>A0ABX7P6T6</accession>
<dbReference type="Proteomes" id="UP000662747">
    <property type="component" value="Chromosome"/>
</dbReference>
<dbReference type="RefSeq" id="WP_206727662.1">
    <property type="nucleotide sequence ID" value="NZ_CP071090.1"/>
</dbReference>